<proteinExistence type="predicted"/>
<dbReference type="Proteomes" id="UP000688137">
    <property type="component" value="Unassembled WGS sequence"/>
</dbReference>
<comment type="caution">
    <text evidence="3">The sequence shown here is derived from an EMBL/GenBank/DDBJ whole genome shotgun (WGS) entry which is preliminary data.</text>
</comment>
<sequence length="318" mass="37267">MDQLAYQLCLILTLLMLFLVLMMLFSRSKRFRSFIQRIKSYLESQLDKIIFPARSCNEYQNISQQDLKVFSVVRKNVGEEIQNQRCNNIELNRIVHYAYLRNNSFPNTEYNVIYFHGNGETIDEAAYFVRNLMKSLQFNAFLIEYPKYGIYKYTQTSAKIILEDSILAYEHIKDEYQIDESKIFIFGRSIGTGPAIHIASQKKCKGLIIISAYKSLKSLIREIVFGIGYLVSKFMNERFNNEENIKQIKCPVLFIHGVDDTLIPSTHSIFLQKQLNNQNKESKLELFPHMAHNNITEFIYEISEKIALNFRELSKPND</sequence>
<accession>A0A8S1KP36</accession>
<keyword evidence="4" id="KW-1185">Reference proteome</keyword>
<dbReference type="InterPro" id="IPR002925">
    <property type="entry name" value="Dienelactn_hydro"/>
</dbReference>
<dbReference type="GO" id="GO:0016787">
    <property type="term" value="F:hydrolase activity"/>
    <property type="evidence" value="ECO:0007669"/>
    <property type="project" value="InterPro"/>
</dbReference>
<keyword evidence="1" id="KW-0472">Membrane</keyword>
<feature type="transmembrane region" description="Helical" evidence="1">
    <location>
        <begin position="6"/>
        <end position="25"/>
    </location>
</feature>
<keyword evidence="1" id="KW-1133">Transmembrane helix</keyword>
<dbReference type="Pfam" id="PF01738">
    <property type="entry name" value="DLH"/>
    <property type="match status" value="1"/>
</dbReference>
<reference evidence="3" key="1">
    <citation type="submission" date="2021-01" db="EMBL/GenBank/DDBJ databases">
        <authorList>
            <consortium name="Genoscope - CEA"/>
            <person name="William W."/>
        </authorList>
    </citation>
    <scope>NUCLEOTIDE SEQUENCE</scope>
</reference>
<feature type="domain" description="Dienelactone hydrolase" evidence="2">
    <location>
        <begin position="163"/>
        <end position="292"/>
    </location>
</feature>
<dbReference type="OMA" id="LIEYPKY"/>
<protein>
    <recommendedName>
        <fullName evidence="2">Dienelactone hydrolase domain-containing protein</fullName>
    </recommendedName>
</protein>
<name>A0A8S1KP36_PARPR</name>
<gene>
    <name evidence="3" type="ORF">PPRIM_AZ9-3.1.T0240346</name>
</gene>
<evidence type="ECO:0000313" key="3">
    <source>
        <dbReference type="EMBL" id="CAD8056507.1"/>
    </source>
</evidence>
<dbReference type="PANTHER" id="PTHR12277">
    <property type="entry name" value="ALPHA/BETA HYDROLASE DOMAIN-CONTAINING PROTEIN"/>
    <property type="match status" value="1"/>
</dbReference>
<evidence type="ECO:0000259" key="2">
    <source>
        <dbReference type="Pfam" id="PF01738"/>
    </source>
</evidence>
<dbReference type="PANTHER" id="PTHR12277:SF197">
    <property type="entry name" value="CHROMOSOME UNDETERMINED SCAFFOLD_38, WHOLE GENOME SHOTGUN SEQUENCE"/>
    <property type="match status" value="1"/>
</dbReference>
<evidence type="ECO:0000256" key="1">
    <source>
        <dbReference type="SAM" id="Phobius"/>
    </source>
</evidence>
<evidence type="ECO:0000313" key="4">
    <source>
        <dbReference type="Proteomes" id="UP000688137"/>
    </source>
</evidence>
<keyword evidence="1" id="KW-0812">Transmembrane</keyword>
<organism evidence="3 4">
    <name type="scientific">Paramecium primaurelia</name>
    <dbReference type="NCBI Taxonomy" id="5886"/>
    <lineage>
        <taxon>Eukaryota</taxon>
        <taxon>Sar</taxon>
        <taxon>Alveolata</taxon>
        <taxon>Ciliophora</taxon>
        <taxon>Intramacronucleata</taxon>
        <taxon>Oligohymenophorea</taxon>
        <taxon>Peniculida</taxon>
        <taxon>Parameciidae</taxon>
        <taxon>Paramecium</taxon>
    </lineage>
</organism>
<dbReference type="AlphaFoldDB" id="A0A8S1KP36"/>
<dbReference type="EMBL" id="CAJJDM010000022">
    <property type="protein sequence ID" value="CAD8056507.1"/>
    <property type="molecule type" value="Genomic_DNA"/>
</dbReference>